<reference evidence="9" key="3">
    <citation type="submission" date="2015-06" db="UniProtKB">
        <authorList>
            <consortium name="EnsemblMetazoa"/>
        </authorList>
    </citation>
    <scope>IDENTIFICATION</scope>
</reference>
<feature type="region of interest" description="Disordered" evidence="5">
    <location>
        <begin position="672"/>
        <end position="699"/>
    </location>
</feature>
<feature type="compositionally biased region" description="Acidic residues" evidence="5">
    <location>
        <begin position="395"/>
        <end position="404"/>
    </location>
</feature>
<name>R7V043_CAPTE</name>
<evidence type="ECO:0000256" key="6">
    <source>
        <dbReference type="SAM" id="Phobius"/>
    </source>
</evidence>
<evidence type="ECO:0000256" key="3">
    <source>
        <dbReference type="ARBA" id="ARBA00023242"/>
    </source>
</evidence>
<dbReference type="OrthoDB" id="21643at2759"/>
<dbReference type="STRING" id="283909.R7V043"/>
<keyword evidence="6" id="KW-1133">Transmembrane helix</keyword>
<dbReference type="HOGENOM" id="CLU_346558_0_0_1"/>
<dbReference type="Proteomes" id="UP000014760">
    <property type="component" value="Unassembled WGS sequence"/>
</dbReference>
<feature type="compositionally biased region" description="Basic and acidic residues" evidence="5">
    <location>
        <begin position="630"/>
        <end position="647"/>
    </location>
</feature>
<keyword evidence="3" id="KW-0539">Nucleus</keyword>
<comment type="subcellular location">
    <subcellularLocation>
        <location evidence="1">Nucleus</location>
        <location evidence="1">Nucleolus</location>
    </subcellularLocation>
</comment>
<keyword evidence="6" id="KW-0812">Transmembrane</keyword>
<dbReference type="EMBL" id="AMQN01019826">
    <property type="status" value="NOT_ANNOTATED_CDS"/>
    <property type="molecule type" value="Genomic_DNA"/>
</dbReference>
<dbReference type="EMBL" id="KB296302">
    <property type="protein sequence ID" value="ELU11929.1"/>
    <property type="molecule type" value="Genomic_DNA"/>
</dbReference>
<evidence type="ECO:0000313" key="10">
    <source>
        <dbReference type="Proteomes" id="UP000014760"/>
    </source>
</evidence>
<evidence type="ECO:0000256" key="4">
    <source>
        <dbReference type="PROSITE-ProRule" id="PRU00176"/>
    </source>
</evidence>
<reference evidence="8 10" key="2">
    <citation type="journal article" date="2013" name="Nature">
        <title>Insights into bilaterian evolution from three spiralian genomes.</title>
        <authorList>
            <person name="Simakov O."/>
            <person name="Marletaz F."/>
            <person name="Cho S.J."/>
            <person name="Edsinger-Gonzales E."/>
            <person name="Havlak P."/>
            <person name="Hellsten U."/>
            <person name="Kuo D.H."/>
            <person name="Larsson T."/>
            <person name="Lv J."/>
            <person name="Arendt D."/>
            <person name="Savage R."/>
            <person name="Osoegawa K."/>
            <person name="de Jong P."/>
            <person name="Grimwood J."/>
            <person name="Chapman J.A."/>
            <person name="Shapiro H."/>
            <person name="Aerts A."/>
            <person name="Otillar R.P."/>
            <person name="Terry A.Y."/>
            <person name="Boore J.L."/>
            <person name="Grigoriev I.V."/>
            <person name="Lindberg D.R."/>
            <person name="Seaver E.C."/>
            <person name="Weisblat D.A."/>
            <person name="Putnam N.H."/>
            <person name="Rokhsar D.S."/>
        </authorList>
    </citation>
    <scope>NUCLEOTIDE SEQUENCE</scope>
    <source>
        <strain evidence="8 10">I ESC-2004</strain>
    </source>
</reference>
<dbReference type="EnsemblMetazoa" id="CapteT228664">
    <property type="protein sequence ID" value="CapteP228664"/>
    <property type="gene ID" value="CapteG228664"/>
</dbReference>
<evidence type="ECO:0000259" key="7">
    <source>
        <dbReference type="PROSITE" id="PS50102"/>
    </source>
</evidence>
<dbReference type="InterPro" id="IPR012677">
    <property type="entry name" value="Nucleotide-bd_a/b_plait_sf"/>
</dbReference>
<feature type="region of interest" description="Disordered" evidence="5">
    <location>
        <begin position="388"/>
        <end position="429"/>
    </location>
</feature>
<dbReference type="SUPFAM" id="SSF54928">
    <property type="entry name" value="RNA-binding domain, RBD"/>
    <property type="match status" value="1"/>
</dbReference>
<dbReference type="GO" id="GO:0003723">
    <property type="term" value="F:RNA binding"/>
    <property type="evidence" value="ECO:0007669"/>
    <property type="project" value="UniProtKB-UniRule"/>
</dbReference>
<dbReference type="OMA" id="GAKFFRC"/>
<sequence length="815" mass="93603">MADQRLFISGLAPSITDKDLEQRFKTFGKISDVKLHSKTDFEGKPMDSSAHLTLHCDEKVLKKCLGLFNGAKWKGKVMTIERAKESFFQRANREREEMIDAEAPSVEAEAIDPAAIAPINIKMKEPRTQKRKLDVPKEAPAKKAKKEISFLFAMGISQFFFLLFFVCFMFSLTVFYVAVIAEPVKVEEPQLKVISFESESEEGEEDEEEEEYVPKPLSSWLESSESEEDEEEIKREELRRARIKDKEERRALAKKEKEETEKKEKEEKLILVKKVVAEPPVKPKVSANKIIPAPSKVTTKMNENEAKKLSLNQKEFITGKVTDQGIIANEFIGETQEKVTALSDNDSDSDDIFDMLASGQKSKVVEMAGEHLKKTKVGPKKMEKMKIPPVKVIEENEEESEEDEEKKALKKQKVEAEQRRLASVQERNEMFQMQKSIVAKALTASKSGKSAQKIVFNSDSEDDEPTQKKKKKSPIVAAPEFVPEKKGWDLFESEEEDEEEGDKEGTEEEEEEDGDMFRLREHYEGKAGKKLLDLQERYGDDDRFKLDDKFLESASEDEEEEERVPRTVTEKDRALGILNTLDIKHKKKTKVLNFKDAGLLRYDPSNKEHAKFELEDKVKVKKNKVKKKKETSEESDKREDEMPEVSKERFAQVKGSLKDLFNKSDKPFSLLGTFSSANDQPQKDTSVEAVPMPSSNLGSRLMNIAWGGEQKNFFVNNNEDDDDSEKKDKSADEPLETENLFVPRKKSGFFFSSLNESKTKEQIQSNIDGDLEKLTGDRKQLTQDWIAKRKRHLRMERRSGWKNKKHWMAAKKLKK</sequence>
<feature type="region of interest" description="Disordered" evidence="5">
    <location>
        <begin position="712"/>
        <end position="738"/>
    </location>
</feature>
<evidence type="ECO:0000256" key="1">
    <source>
        <dbReference type="ARBA" id="ARBA00004604"/>
    </source>
</evidence>
<keyword evidence="2 4" id="KW-0694">RNA-binding</keyword>
<gene>
    <name evidence="8" type="ORF">CAPTEDRAFT_228664</name>
</gene>
<dbReference type="AlphaFoldDB" id="R7V043"/>
<dbReference type="GO" id="GO:0005730">
    <property type="term" value="C:nucleolus"/>
    <property type="evidence" value="ECO:0007669"/>
    <property type="project" value="UniProtKB-SubCell"/>
</dbReference>
<dbReference type="InterPro" id="IPR034138">
    <property type="entry name" value="NOP8_RRM"/>
</dbReference>
<dbReference type="FunCoup" id="R7V043">
    <property type="interactions" value="1125"/>
</dbReference>
<dbReference type="InterPro" id="IPR035979">
    <property type="entry name" value="RBD_domain_sf"/>
</dbReference>
<dbReference type="Gene3D" id="3.30.70.330">
    <property type="match status" value="1"/>
</dbReference>
<keyword evidence="6" id="KW-0472">Membrane</keyword>
<dbReference type="PANTHER" id="PTHR48029:SF1">
    <property type="entry name" value="NUCLEOLAR PROTEIN 8"/>
    <property type="match status" value="1"/>
</dbReference>
<feature type="region of interest" description="Disordered" evidence="5">
    <location>
        <begin position="621"/>
        <end position="647"/>
    </location>
</feature>
<evidence type="ECO:0000313" key="8">
    <source>
        <dbReference type="EMBL" id="ELU11929.1"/>
    </source>
</evidence>
<feature type="compositionally biased region" description="Acidic residues" evidence="5">
    <location>
        <begin position="198"/>
        <end position="211"/>
    </location>
</feature>
<organism evidence="8">
    <name type="scientific">Capitella teleta</name>
    <name type="common">Polychaete worm</name>
    <dbReference type="NCBI Taxonomy" id="283909"/>
    <lineage>
        <taxon>Eukaryota</taxon>
        <taxon>Metazoa</taxon>
        <taxon>Spiralia</taxon>
        <taxon>Lophotrochozoa</taxon>
        <taxon>Annelida</taxon>
        <taxon>Polychaeta</taxon>
        <taxon>Sedentaria</taxon>
        <taxon>Scolecida</taxon>
        <taxon>Capitellidae</taxon>
        <taxon>Capitella</taxon>
    </lineage>
</organism>
<dbReference type="SMART" id="SM00360">
    <property type="entry name" value="RRM"/>
    <property type="match status" value="1"/>
</dbReference>
<feature type="domain" description="RRM" evidence="7">
    <location>
        <begin position="4"/>
        <end position="85"/>
    </location>
</feature>
<evidence type="ECO:0000313" key="9">
    <source>
        <dbReference type="EnsemblMetazoa" id="CapteP228664"/>
    </source>
</evidence>
<reference evidence="10" key="1">
    <citation type="submission" date="2012-12" db="EMBL/GenBank/DDBJ databases">
        <authorList>
            <person name="Hellsten U."/>
            <person name="Grimwood J."/>
            <person name="Chapman J.A."/>
            <person name="Shapiro H."/>
            <person name="Aerts A."/>
            <person name="Otillar R.P."/>
            <person name="Terry A.Y."/>
            <person name="Boore J.L."/>
            <person name="Simakov O."/>
            <person name="Marletaz F."/>
            <person name="Cho S.-J."/>
            <person name="Edsinger-Gonzales E."/>
            <person name="Havlak P."/>
            <person name="Kuo D.-H."/>
            <person name="Larsson T."/>
            <person name="Lv J."/>
            <person name="Arendt D."/>
            <person name="Savage R."/>
            <person name="Osoegawa K."/>
            <person name="de Jong P."/>
            <person name="Lindberg D.R."/>
            <person name="Seaver E.C."/>
            <person name="Weisblat D.A."/>
            <person name="Putnam N.H."/>
            <person name="Grigoriev I.V."/>
            <person name="Rokhsar D.S."/>
        </authorList>
    </citation>
    <scope>NUCLEOTIDE SEQUENCE</scope>
    <source>
        <strain evidence="10">I ESC-2004</strain>
    </source>
</reference>
<accession>R7V043</accession>
<dbReference type="CDD" id="cd12226">
    <property type="entry name" value="RRM_NOL8"/>
    <property type="match status" value="1"/>
</dbReference>
<evidence type="ECO:0000256" key="2">
    <source>
        <dbReference type="ARBA" id="ARBA00022884"/>
    </source>
</evidence>
<feature type="region of interest" description="Disordered" evidence="5">
    <location>
        <begin position="442"/>
        <end position="519"/>
    </location>
</feature>
<dbReference type="PROSITE" id="PS50102">
    <property type="entry name" value="RRM"/>
    <property type="match status" value="1"/>
</dbReference>
<dbReference type="Pfam" id="PF00076">
    <property type="entry name" value="RRM_1"/>
    <property type="match status" value="1"/>
</dbReference>
<feature type="region of interest" description="Disordered" evidence="5">
    <location>
        <begin position="196"/>
        <end position="235"/>
    </location>
</feature>
<dbReference type="PANTHER" id="PTHR48029">
    <property type="entry name" value="NUCLEOLAR PROTEIN 8"/>
    <property type="match status" value="1"/>
</dbReference>
<proteinExistence type="predicted"/>
<feature type="compositionally biased region" description="Polar residues" evidence="5">
    <location>
        <begin position="444"/>
        <end position="458"/>
    </location>
</feature>
<keyword evidence="10" id="KW-1185">Reference proteome</keyword>
<feature type="compositionally biased region" description="Acidic residues" evidence="5">
    <location>
        <begin position="491"/>
        <end position="514"/>
    </location>
</feature>
<dbReference type="InterPro" id="IPR000504">
    <property type="entry name" value="RRM_dom"/>
</dbReference>
<feature type="transmembrane region" description="Helical" evidence="6">
    <location>
        <begin position="150"/>
        <end position="179"/>
    </location>
</feature>
<protein>
    <recommendedName>
        <fullName evidence="7">RRM domain-containing protein</fullName>
    </recommendedName>
</protein>
<evidence type="ECO:0000256" key="5">
    <source>
        <dbReference type="SAM" id="MobiDB-lite"/>
    </source>
</evidence>